<dbReference type="InterPro" id="IPR025062">
    <property type="entry name" value="DUF4003"/>
</dbReference>
<protein>
    <submittedName>
        <fullName evidence="1">DUF4003 domain-containing protein</fullName>
    </submittedName>
</protein>
<dbReference type="Pfam" id="PF13170">
    <property type="entry name" value="DUF4003"/>
    <property type="match status" value="1"/>
</dbReference>
<comment type="caution">
    <text evidence="1">The sequence shown here is derived from an EMBL/GenBank/DDBJ whole genome shotgun (WGS) entry which is preliminary data.</text>
</comment>
<dbReference type="OrthoDB" id="1778393at2"/>
<evidence type="ECO:0000313" key="2">
    <source>
        <dbReference type="Proteomes" id="UP001152172"/>
    </source>
</evidence>
<name>A0A9X3L9F2_9BACI</name>
<dbReference type="RefSeq" id="WP_093495469.1">
    <property type="nucleotide sequence ID" value="NZ_JAMKBI010000006.1"/>
</dbReference>
<organism evidence="1 2">
    <name type="scientific">Psychrobacillus psychrodurans</name>
    <dbReference type="NCBI Taxonomy" id="126157"/>
    <lineage>
        <taxon>Bacteria</taxon>
        <taxon>Bacillati</taxon>
        <taxon>Bacillota</taxon>
        <taxon>Bacilli</taxon>
        <taxon>Bacillales</taxon>
        <taxon>Bacillaceae</taxon>
        <taxon>Psychrobacillus</taxon>
    </lineage>
</organism>
<proteinExistence type="predicted"/>
<keyword evidence="2" id="KW-1185">Reference proteome</keyword>
<evidence type="ECO:0000313" key="1">
    <source>
        <dbReference type="EMBL" id="MCZ8533638.1"/>
    </source>
</evidence>
<dbReference type="EMBL" id="JAMKBI010000006">
    <property type="protein sequence ID" value="MCZ8533638.1"/>
    <property type="molecule type" value="Genomic_DNA"/>
</dbReference>
<sequence length="322" mass="36339">MSVEKKLEQTFNELKKTLGWAVDKRITLSLAGYYVTLEKDFDENRYREVASHLKKRAGIFSALRSHLNPLFVATLDVSGAEPEQAVNLLMEKADALKQFGFKVNSYTYLAALMMSEQKDQWPFEMKMAQKLMDDMKAHHRFLTSTDDYPYAMFLGKMEGDTAVRAETMNRYYKELKQHKFYSGNELQWMSQVLTYSNPEYEENMVGRAVIIRDGLKSVKIKTSQAQYPIIGFMAALKLGEEQLNQIVANYESIASMKLFSWYKDSALPIAFGLSLRSSKEAYATAAISMATSLELILQAQQAIMISTIAATSAATASNSGSD</sequence>
<gene>
    <name evidence="1" type="ORF">M9R61_09960</name>
</gene>
<accession>A0A9X3L9F2</accession>
<dbReference type="Proteomes" id="UP001152172">
    <property type="component" value="Unassembled WGS sequence"/>
</dbReference>
<reference evidence="1" key="1">
    <citation type="submission" date="2022-05" db="EMBL/GenBank/DDBJ databases">
        <authorList>
            <person name="Colautti A."/>
            <person name="Iacumin L."/>
        </authorList>
    </citation>
    <scope>NUCLEOTIDE SEQUENCE</scope>
    <source>
        <strain evidence="1">DSM 30747</strain>
    </source>
</reference>
<dbReference type="AlphaFoldDB" id="A0A9X3L9F2"/>